<protein>
    <submittedName>
        <fullName evidence="2">Cytochrome c551/c552</fullName>
    </submittedName>
</protein>
<dbReference type="Proteomes" id="UP000219036">
    <property type="component" value="Unassembled WGS sequence"/>
</dbReference>
<dbReference type="OrthoDB" id="9814063at2"/>
<name>A0A285N3S5_9AQUI</name>
<dbReference type="AlphaFoldDB" id="A0A285N3S5"/>
<dbReference type="GO" id="GO:0009055">
    <property type="term" value="F:electron transfer activity"/>
    <property type="evidence" value="ECO:0007669"/>
    <property type="project" value="InterPro"/>
</dbReference>
<dbReference type="RefSeq" id="WP_096999577.1">
    <property type="nucleotide sequence ID" value="NZ_OBEI01000001.1"/>
</dbReference>
<organism evidence="2 3">
    <name type="scientific">Persephonella hydrogeniphila</name>
    <dbReference type="NCBI Taxonomy" id="198703"/>
    <lineage>
        <taxon>Bacteria</taxon>
        <taxon>Pseudomonadati</taxon>
        <taxon>Aquificota</taxon>
        <taxon>Aquificia</taxon>
        <taxon>Aquificales</taxon>
        <taxon>Hydrogenothermaceae</taxon>
        <taxon>Persephonella</taxon>
    </lineage>
</organism>
<evidence type="ECO:0000313" key="2">
    <source>
        <dbReference type="EMBL" id="SNZ03477.1"/>
    </source>
</evidence>
<gene>
    <name evidence="2" type="ORF">SAMN06265182_0390</name>
</gene>
<dbReference type="InterPro" id="IPR036909">
    <property type="entry name" value="Cyt_c-like_dom_sf"/>
</dbReference>
<reference evidence="3" key="1">
    <citation type="submission" date="2017-09" db="EMBL/GenBank/DDBJ databases">
        <authorList>
            <person name="Varghese N."/>
            <person name="Submissions S."/>
        </authorList>
    </citation>
    <scope>NUCLEOTIDE SEQUENCE [LARGE SCALE GENOMIC DNA]</scope>
    <source>
        <strain evidence="3">DSM 15103</strain>
    </source>
</reference>
<dbReference type="GO" id="GO:0020037">
    <property type="term" value="F:heme binding"/>
    <property type="evidence" value="ECO:0007669"/>
    <property type="project" value="InterPro"/>
</dbReference>
<dbReference type="Gene3D" id="1.10.760.10">
    <property type="entry name" value="Cytochrome c-like domain"/>
    <property type="match status" value="1"/>
</dbReference>
<keyword evidence="1" id="KW-0732">Signal</keyword>
<proteinExistence type="predicted"/>
<keyword evidence="3" id="KW-1185">Reference proteome</keyword>
<sequence length="132" mass="14890">MKKFLAGLLGTALIFSFSNAVPKNQKEIEKQILKIAKKYGCLTCHDIDKPKNSIPYRIIAKEYQGQPDAVKKLVQSIKGASFAKWQKIGPEKYGVKPMAIYMPRQRSIPVEEAEKIVKLILSLDTSKVKVKK</sequence>
<feature type="signal peptide" evidence="1">
    <location>
        <begin position="1"/>
        <end position="20"/>
    </location>
</feature>
<evidence type="ECO:0000313" key="3">
    <source>
        <dbReference type="Proteomes" id="UP000219036"/>
    </source>
</evidence>
<dbReference type="EMBL" id="OBEI01000001">
    <property type="protein sequence ID" value="SNZ03477.1"/>
    <property type="molecule type" value="Genomic_DNA"/>
</dbReference>
<feature type="chain" id="PRO_5013103412" evidence="1">
    <location>
        <begin position="21"/>
        <end position="132"/>
    </location>
</feature>
<evidence type="ECO:0000256" key="1">
    <source>
        <dbReference type="SAM" id="SignalP"/>
    </source>
</evidence>
<accession>A0A285N3S5</accession>